<reference evidence="1" key="2">
    <citation type="submission" date="2019-11" db="EMBL/GenBank/DDBJ databases">
        <title>Improved Assembly of Tolypothrix boutellei genome.</title>
        <authorList>
            <person name="Sarangi A.N."/>
            <person name="Mukherjee M."/>
            <person name="Ghosh S."/>
            <person name="Singh D."/>
            <person name="Das A."/>
            <person name="Kant S."/>
            <person name="Prusty A."/>
            <person name="Tripathy S."/>
        </authorList>
    </citation>
    <scope>NUCLEOTIDE SEQUENCE</scope>
    <source>
        <strain evidence="1">VB521301</strain>
    </source>
</reference>
<evidence type="ECO:0000313" key="1">
    <source>
        <dbReference type="EMBL" id="KAF3883819.1"/>
    </source>
</evidence>
<name>A0A0C1R8A5_9CYAN</name>
<dbReference type="EMBL" id="JHEG04000002">
    <property type="protein sequence ID" value="KAF3883819.1"/>
    <property type="molecule type" value="Genomic_DNA"/>
</dbReference>
<gene>
    <name evidence="2" type="ORF">DA73_0228410</name>
    <name evidence="1" type="ORF">DA73_0400039600</name>
</gene>
<protein>
    <submittedName>
        <fullName evidence="2">Uncharacterized protein</fullName>
    </submittedName>
</protein>
<dbReference type="OrthoDB" id="527806at2"/>
<dbReference type="Proteomes" id="UP000029738">
    <property type="component" value="Unassembled WGS sequence"/>
</dbReference>
<reference evidence="2" key="1">
    <citation type="journal article" date="2015" name="Genome Announc.">
        <title>Draft Genome Sequence of Tolypothrix boutellei Strain VB521301.</title>
        <authorList>
            <person name="Chandrababunaidu M.M."/>
            <person name="Singh D."/>
            <person name="Sen D."/>
            <person name="Bhan S."/>
            <person name="Das S."/>
            <person name="Gupta A."/>
            <person name="Adhikary S.P."/>
            <person name="Tripathy S."/>
        </authorList>
    </citation>
    <scope>NUCLEOTIDE SEQUENCE</scope>
    <source>
        <strain evidence="2">VB521301</strain>
    </source>
</reference>
<keyword evidence="3" id="KW-1185">Reference proteome</keyword>
<dbReference type="EMBL" id="JHEG02000058">
    <property type="protein sequence ID" value="KIE08490.1"/>
    <property type="molecule type" value="Genomic_DNA"/>
</dbReference>
<sequence>MTRYEPLSIDCLRSQQHLDGSIAKFPCSFAEAVAPIETLVFQEFNRQIIKNQLYYHAREHINTDVIITF</sequence>
<proteinExistence type="predicted"/>
<dbReference type="STRING" id="1479485.DA73_0228410"/>
<evidence type="ECO:0000313" key="3">
    <source>
        <dbReference type="Proteomes" id="UP000029738"/>
    </source>
</evidence>
<accession>A0A0C1R8A5</accession>
<evidence type="ECO:0000313" key="2">
    <source>
        <dbReference type="EMBL" id="KIE08490.1"/>
    </source>
</evidence>
<organism evidence="2">
    <name type="scientific">Tolypothrix bouteillei VB521301</name>
    <dbReference type="NCBI Taxonomy" id="1479485"/>
    <lineage>
        <taxon>Bacteria</taxon>
        <taxon>Bacillati</taxon>
        <taxon>Cyanobacteriota</taxon>
        <taxon>Cyanophyceae</taxon>
        <taxon>Nostocales</taxon>
        <taxon>Tolypothrichaceae</taxon>
        <taxon>Tolypothrix</taxon>
    </lineage>
</organism>
<dbReference type="RefSeq" id="WP_050046206.1">
    <property type="nucleotide sequence ID" value="NZ_JHEG04000002.1"/>
</dbReference>
<comment type="caution">
    <text evidence="2">The sequence shown here is derived from an EMBL/GenBank/DDBJ whole genome shotgun (WGS) entry which is preliminary data.</text>
</comment>
<dbReference type="AlphaFoldDB" id="A0A0C1R8A5"/>